<dbReference type="GO" id="GO:0045454">
    <property type="term" value="P:cell redox homeostasis"/>
    <property type="evidence" value="ECO:0007669"/>
    <property type="project" value="TreeGrafter"/>
</dbReference>
<dbReference type="Gene3D" id="3.40.30.10">
    <property type="entry name" value="Glutaredoxin"/>
    <property type="match status" value="1"/>
</dbReference>
<feature type="site" description="Contributes to redox potential value" evidence="8">
    <location>
        <position position="36"/>
    </location>
</feature>
<dbReference type="PIRSF" id="PIRSF000077">
    <property type="entry name" value="Thioredoxin"/>
    <property type="match status" value="1"/>
</dbReference>
<dbReference type="SUPFAM" id="SSF52833">
    <property type="entry name" value="Thioredoxin-like"/>
    <property type="match status" value="1"/>
</dbReference>
<dbReference type="InterPro" id="IPR017937">
    <property type="entry name" value="Thioredoxin_CS"/>
</dbReference>
<keyword evidence="5 9" id="KW-0676">Redox-active center</keyword>
<dbReference type="PANTHER" id="PTHR45663:SF11">
    <property type="entry name" value="GEO12009P1"/>
    <property type="match status" value="1"/>
</dbReference>
<feature type="site" description="Deprotonates C-terminal active site Cys" evidence="8">
    <location>
        <position position="28"/>
    </location>
</feature>
<protein>
    <recommendedName>
        <fullName evidence="6 7">Thioredoxin</fullName>
    </recommendedName>
</protein>
<evidence type="ECO:0000256" key="5">
    <source>
        <dbReference type="ARBA" id="ARBA00023284"/>
    </source>
</evidence>
<dbReference type="PRINTS" id="PR00421">
    <property type="entry name" value="THIOREDOXIN"/>
</dbReference>
<dbReference type="GO" id="GO:0015035">
    <property type="term" value="F:protein-disulfide reductase activity"/>
    <property type="evidence" value="ECO:0007669"/>
    <property type="project" value="UniProtKB-UniRule"/>
</dbReference>
<dbReference type="GO" id="GO:0005829">
    <property type="term" value="C:cytosol"/>
    <property type="evidence" value="ECO:0007669"/>
    <property type="project" value="TreeGrafter"/>
</dbReference>
<dbReference type="OrthoDB" id="9790390at2"/>
<evidence type="ECO:0000313" key="12">
    <source>
        <dbReference type="Proteomes" id="UP000319004"/>
    </source>
</evidence>
<evidence type="ECO:0000256" key="2">
    <source>
        <dbReference type="ARBA" id="ARBA00022448"/>
    </source>
</evidence>
<dbReference type="FunFam" id="3.40.30.10:FF:000001">
    <property type="entry name" value="Thioredoxin"/>
    <property type="match status" value="1"/>
</dbReference>
<feature type="disulfide bond" description="Redox-active" evidence="9">
    <location>
        <begin position="34"/>
        <end position="37"/>
    </location>
</feature>
<feature type="active site" description="Nucleophile" evidence="8">
    <location>
        <position position="37"/>
    </location>
</feature>
<evidence type="ECO:0000256" key="4">
    <source>
        <dbReference type="ARBA" id="ARBA00023157"/>
    </source>
</evidence>
<keyword evidence="2" id="KW-0813">Transport</keyword>
<evidence type="ECO:0000259" key="10">
    <source>
        <dbReference type="PROSITE" id="PS51352"/>
    </source>
</evidence>
<dbReference type="InterPro" id="IPR013766">
    <property type="entry name" value="Thioredoxin_domain"/>
</dbReference>
<keyword evidence="4 9" id="KW-1015">Disulfide bond</keyword>
<dbReference type="EMBL" id="CP037423">
    <property type="protein sequence ID" value="QDV41702.1"/>
    <property type="molecule type" value="Genomic_DNA"/>
</dbReference>
<dbReference type="InterPro" id="IPR036249">
    <property type="entry name" value="Thioredoxin-like_sf"/>
</dbReference>
<dbReference type="Proteomes" id="UP000319004">
    <property type="component" value="Chromosome"/>
</dbReference>
<evidence type="ECO:0000256" key="7">
    <source>
        <dbReference type="PIRNR" id="PIRNR000077"/>
    </source>
</evidence>
<organism evidence="11 12">
    <name type="scientific">Stieleria neptunia</name>
    <dbReference type="NCBI Taxonomy" id="2527979"/>
    <lineage>
        <taxon>Bacteria</taxon>
        <taxon>Pseudomonadati</taxon>
        <taxon>Planctomycetota</taxon>
        <taxon>Planctomycetia</taxon>
        <taxon>Pirellulales</taxon>
        <taxon>Pirellulaceae</taxon>
        <taxon>Stieleria</taxon>
    </lineage>
</organism>
<feature type="active site" description="Nucleophile" evidence="8">
    <location>
        <position position="34"/>
    </location>
</feature>
<reference evidence="11 12" key="1">
    <citation type="submission" date="2019-03" db="EMBL/GenBank/DDBJ databases">
        <title>Deep-cultivation of Planctomycetes and their phenomic and genomic characterization uncovers novel biology.</title>
        <authorList>
            <person name="Wiegand S."/>
            <person name="Jogler M."/>
            <person name="Boedeker C."/>
            <person name="Pinto D."/>
            <person name="Vollmers J."/>
            <person name="Rivas-Marin E."/>
            <person name="Kohn T."/>
            <person name="Peeters S.H."/>
            <person name="Heuer A."/>
            <person name="Rast P."/>
            <person name="Oberbeckmann S."/>
            <person name="Bunk B."/>
            <person name="Jeske O."/>
            <person name="Meyerdierks A."/>
            <person name="Storesund J.E."/>
            <person name="Kallscheuer N."/>
            <person name="Luecker S."/>
            <person name="Lage O.M."/>
            <person name="Pohl T."/>
            <person name="Merkel B.J."/>
            <person name="Hornburger P."/>
            <person name="Mueller R.-W."/>
            <person name="Bruemmer F."/>
            <person name="Labrenz M."/>
            <person name="Spormann A.M."/>
            <person name="Op den Camp H."/>
            <person name="Overmann J."/>
            <person name="Amann R."/>
            <person name="Jetten M.S.M."/>
            <person name="Mascher T."/>
            <person name="Medema M.H."/>
            <person name="Devos D.P."/>
            <person name="Kaster A.-K."/>
            <person name="Ovreas L."/>
            <person name="Rohde M."/>
            <person name="Galperin M.Y."/>
            <person name="Jogler C."/>
        </authorList>
    </citation>
    <scope>NUCLEOTIDE SEQUENCE [LARGE SCALE GENOMIC DNA]</scope>
    <source>
        <strain evidence="11 12">Enr13</strain>
    </source>
</reference>
<accession>A0A518HLH4</accession>
<dbReference type="PROSITE" id="PS51352">
    <property type="entry name" value="THIOREDOXIN_2"/>
    <property type="match status" value="1"/>
</dbReference>
<proteinExistence type="inferred from homology"/>
<keyword evidence="12" id="KW-1185">Reference proteome</keyword>
<keyword evidence="3" id="KW-0249">Electron transport</keyword>
<dbReference type="CDD" id="cd02947">
    <property type="entry name" value="TRX_family"/>
    <property type="match status" value="1"/>
</dbReference>
<dbReference type="AlphaFoldDB" id="A0A518HLH4"/>
<sequence>MASDAVKEFTDDNFDAEVLQADGAVLVDFWAPWCGPCRAIAPMIDQLAEENGKAKIGKLNIDDAPGVAQKFGITGIPTLLLFKNGEVEHSFRGGNTTKAALQEAIDASV</sequence>
<evidence type="ECO:0000256" key="9">
    <source>
        <dbReference type="PIRSR" id="PIRSR000077-4"/>
    </source>
</evidence>
<evidence type="ECO:0000256" key="6">
    <source>
        <dbReference type="NCBIfam" id="TIGR01068"/>
    </source>
</evidence>
<name>A0A518HLH4_9BACT</name>
<evidence type="ECO:0000256" key="3">
    <source>
        <dbReference type="ARBA" id="ARBA00022982"/>
    </source>
</evidence>
<dbReference type="PANTHER" id="PTHR45663">
    <property type="entry name" value="GEO12009P1"/>
    <property type="match status" value="1"/>
</dbReference>
<dbReference type="PROSITE" id="PS00194">
    <property type="entry name" value="THIOREDOXIN_1"/>
    <property type="match status" value="1"/>
</dbReference>
<evidence type="ECO:0000256" key="8">
    <source>
        <dbReference type="PIRSR" id="PIRSR000077-1"/>
    </source>
</evidence>
<dbReference type="InterPro" id="IPR005746">
    <property type="entry name" value="Thioredoxin"/>
</dbReference>
<feature type="domain" description="Thioredoxin" evidence="10">
    <location>
        <begin position="1"/>
        <end position="109"/>
    </location>
</feature>
<evidence type="ECO:0000313" key="11">
    <source>
        <dbReference type="EMBL" id="QDV41702.1"/>
    </source>
</evidence>
<gene>
    <name evidence="11" type="primary">trxA_3</name>
    <name evidence="11" type="ORF">Enr13x_15450</name>
</gene>
<dbReference type="Pfam" id="PF00085">
    <property type="entry name" value="Thioredoxin"/>
    <property type="match status" value="1"/>
</dbReference>
<evidence type="ECO:0000256" key="1">
    <source>
        <dbReference type="ARBA" id="ARBA00008987"/>
    </source>
</evidence>
<dbReference type="RefSeq" id="WP_145385384.1">
    <property type="nucleotide sequence ID" value="NZ_CP037423.1"/>
</dbReference>
<dbReference type="NCBIfam" id="TIGR01068">
    <property type="entry name" value="thioredoxin"/>
    <property type="match status" value="1"/>
</dbReference>
<dbReference type="KEGG" id="snep:Enr13x_15450"/>
<comment type="similarity">
    <text evidence="1 7">Belongs to the thioredoxin family.</text>
</comment>
<feature type="site" description="Contributes to redox potential value" evidence="8">
    <location>
        <position position="35"/>
    </location>
</feature>